<evidence type="ECO:0000313" key="3">
    <source>
        <dbReference type="Proteomes" id="UP001292094"/>
    </source>
</evidence>
<proteinExistence type="predicted"/>
<sequence length="116" mass="12602">MPTELKSPSGCRSTGEVAGEKHCCVGLVASHRDPRLTIYPHNGWLPHPHPPVYFTISPHDRVRGSPGDEIESRIRSQTSTSTRTPILTPTASLQTQPQPCQNNHPPSLTPPTGPRG</sequence>
<protein>
    <submittedName>
        <fullName evidence="2">Uncharacterized protein</fullName>
    </submittedName>
</protein>
<feature type="compositionally biased region" description="Pro residues" evidence="1">
    <location>
        <begin position="107"/>
        <end position="116"/>
    </location>
</feature>
<organism evidence="2 3">
    <name type="scientific">Petrolisthes manimaculis</name>
    <dbReference type="NCBI Taxonomy" id="1843537"/>
    <lineage>
        <taxon>Eukaryota</taxon>
        <taxon>Metazoa</taxon>
        <taxon>Ecdysozoa</taxon>
        <taxon>Arthropoda</taxon>
        <taxon>Crustacea</taxon>
        <taxon>Multicrustacea</taxon>
        <taxon>Malacostraca</taxon>
        <taxon>Eumalacostraca</taxon>
        <taxon>Eucarida</taxon>
        <taxon>Decapoda</taxon>
        <taxon>Pleocyemata</taxon>
        <taxon>Anomura</taxon>
        <taxon>Galatheoidea</taxon>
        <taxon>Porcellanidae</taxon>
        <taxon>Petrolisthes</taxon>
    </lineage>
</organism>
<evidence type="ECO:0000256" key="1">
    <source>
        <dbReference type="SAM" id="MobiDB-lite"/>
    </source>
</evidence>
<gene>
    <name evidence="2" type="ORF">Pmani_034439</name>
</gene>
<dbReference type="AlphaFoldDB" id="A0AAE1TPE5"/>
<reference evidence="2" key="1">
    <citation type="submission" date="2023-11" db="EMBL/GenBank/DDBJ databases">
        <title>Genome assemblies of two species of porcelain crab, Petrolisthes cinctipes and Petrolisthes manimaculis (Anomura: Porcellanidae).</title>
        <authorList>
            <person name="Angst P."/>
        </authorList>
    </citation>
    <scope>NUCLEOTIDE SEQUENCE</scope>
    <source>
        <strain evidence="2">PB745_02</strain>
        <tissue evidence="2">Gill</tissue>
    </source>
</reference>
<comment type="caution">
    <text evidence="2">The sequence shown here is derived from an EMBL/GenBank/DDBJ whole genome shotgun (WGS) entry which is preliminary data.</text>
</comment>
<evidence type="ECO:0000313" key="2">
    <source>
        <dbReference type="EMBL" id="KAK4292817.1"/>
    </source>
</evidence>
<keyword evidence="3" id="KW-1185">Reference proteome</keyword>
<accession>A0AAE1TPE5</accession>
<feature type="compositionally biased region" description="Low complexity" evidence="1">
    <location>
        <begin position="75"/>
        <end position="84"/>
    </location>
</feature>
<dbReference type="EMBL" id="JAWZYT010004721">
    <property type="protein sequence ID" value="KAK4292817.1"/>
    <property type="molecule type" value="Genomic_DNA"/>
</dbReference>
<feature type="region of interest" description="Disordered" evidence="1">
    <location>
        <begin position="59"/>
        <end position="116"/>
    </location>
</feature>
<dbReference type="Proteomes" id="UP001292094">
    <property type="component" value="Unassembled WGS sequence"/>
</dbReference>
<feature type="compositionally biased region" description="Polar residues" evidence="1">
    <location>
        <begin position="85"/>
        <end position="106"/>
    </location>
</feature>
<name>A0AAE1TPE5_9EUCA</name>